<sequence length="634" mass="71221">MDRRSWLWRRKSSEKSPGETESSGSVSSHSERFSDDQAYPSQTMQSPEVTSKAASNDEVTDNMKTLTEKLSAALSEISAKEDSVQQHAKVAEEAVSGWEKAENEVLSLKQQLESANKRNSALEDRVTHLDGALKECVRELRQAREEQDKKIHEVVSNKTYEWESKRSELEGKISDLDSQLQNAKADAAASISSDLHQRLEAVEKENLAIKLELHSRYEELEFRIIERDLSTQAAETASKQHLDSIKKVAKLEAECRRLKATARKAFPTNDHKSLTASSVYVDSFTDSRSDSGERLIWASTLVTKSDQFKNKKALGTKLMVPSIEISLMDDFLDMERLAALPDSERGRFSLEVGPVSDQPNGNESSLKAELEAMIHRTAELEEKVEKMEADRVEVKMVLTECQEQLDLSQGRLKEAELKIAEMENQLATANKSKLDTYEELKVTKVKNEFAESELRVVQAEVEKLVRNISSLEVELEKERALSAEHVAKCRKLEDELSRMKHEAELQHEAEILRRKGINGELKLNQEKELAVAASKFAECQKTIASLGRQLESLAKLEDFLLESENPLGQTCEDNTQSNISGKVPLNLQPSESNLSKADIKSSVSLKPVVAHEKNRNGFGKLFPRSSSASRTRTH</sequence>
<keyword evidence="2 3" id="KW-0175">Coiled coil</keyword>
<reference evidence="5" key="1">
    <citation type="journal article" date="2023" name="Science">
        <title>Elucidation of the pathway for biosynthesis of saponin adjuvants from the soapbark tree.</title>
        <authorList>
            <person name="Reed J."/>
            <person name="Orme A."/>
            <person name="El-Demerdash A."/>
            <person name="Owen C."/>
            <person name="Martin L.B.B."/>
            <person name="Misra R.C."/>
            <person name="Kikuchi S."/>
            <person name="Rejzek M."/>
            <person name="Martin A.C."/>
            <person name="Harkess A."/>
            <person name="Leebens-Mack J."/>
            <person name="Louveau T."/>
            <person name="Stephenson M.J."/>
            <person name="Osbourn A."/>
        </authorList>
    </citation>
    <scope>NUCLEOTIDE SEQUENCE</scope>
    <source>
        <strain evidence="5">S10</strain>
    </source>
</reference>
<feature type="region of interest" description="Disordered" evidence="4">
    <location>
        <begin position="1"/>
        <end position="61"/>
    </location>
</feature>
<dbReference type="Pfam" id="PF05911">
    <property type="entry name" value="FPP"/>
    <property type="match status" value="2"/>
</dbReference>
<evidence type="ECO:0000313" key="6">
    <source>
        <dbReference type="Proteomes" id="UP001163823"/>
    </source>
</evidence>
<evidence type="ECO:0000256" key="3">
    <source>
        <dbReference type="SAM" id="Coils"/>
    </source>
</evidence>
<feature type="compositionally biased region" description="Basic and acidic residues" evidence="4">
    <location>
        <begin position="1"/>
        <end position="18"/>
    </location>
</feature>
<feature type="coiled-coil region" evidence="3">
    <location>
        <begin position="363"/>
        <end position="509"/>
    </location>
</feature>
<comment type="similarity">
    <text evidence="1">Belongs to the FPP family.</text>
</comment>
<dbReference type="PANTHER" id="PTHR31580:SF49">
    <property type="entry name" value="FILAMENT-LIKE PLANT PROTEIN 3"/>
    <property type="match status" value="1"/>
</dbReference>
<dbReference type="EMBL" id="JARAOO010000009">
    <property type="protein sequence ID" value="KAJ7957074.1"/>
    <property type="molecule type" value="Genomic_DNA"/>
</dbReference>
<dbReference type="InterPro" id="IPR008587">
    <property type="entry name" value="FPP_plant"/>
</dbReference>
<dbReference type="KEGG" id="qsa:O6P43_023417"/>
<evidence type="ECO:0000256" key="4">
    <source>
        <dbReference type="SAM" id="MobiDB-lite"/>
    </source>
</evidence>
<accession>A0AAD7PJE3</accession>
<name>A0AAD7PJE3_QUISA</name>
<evidence type="ECO:0000256" key="1">
    <source>
        <dbReference type="ARBA" id="ARBA00005921"/>
    </source>
</evidence>
<dbReference type="PANTHER" id="PTHR31580">
    <property type="entry name" value="FILAMENT-LIKE PLANT PROTEIN 4"/>
    <property type="match status" value="1"/>
</dbReference>
<feature type="compositionally biased region" description="Low complexity" evidence="4">
    <location>
        <begin position="19"/>
        <end position="28"/>
    </location>
</feature>
<protein>
    <submittedName>
        <fullName evidence="5">Filament-like plant protein</fullName>
    </submittedName>
</protein>
<evidence type="ECO:0000313" key="5">
    <source>
        <dbReference type="EMBL" id="KAJ7957074.1"/>
    </source>
</evidence>
<proteinExistence type="inferred from homology"/>
<keyword evidence="6" id="KW-1185">Reference proteome</keyword>
<comment type="caution">
    <text evidence="5">The sequence shown here is derived from an EMBL/GenBank/DDBJ whole genome shotgun (WGS) entry which is preliminary data.</text>
</comment>
<dbReference type="AlphaFoldDB" id="A0AAD7PJE3"/>
<organism evidence="5 6">
    <name type="scientific">Quillaja saponaria</name>
    <name type="common">Soap bark tree</name>
    <dbReference type="NCBI Taxonomy" id="32244"/>
    <lineage>
        <taxon>Eukaryota</taxon>
        <taxon>Viridiplantae</taxon>
        <taxon>Streptophyta</taxon>
        <taxon>Embryophyta</taxon>
        <taxon>Tracheophyta</taxon>
        <taxon>Spermatophyta</taxon>
        <taxon>Magnoliopsida</taxon>
        <taxon>eudicotyledons</taxon>
        <taxon>Gunneridae</taxon>
        <taxon>Pentapetalae</taxon>
        <taxon>rosids</taxon>
        <taxon>fabids</taxon>
        <taxon>Fabales</taxon>
        <taxon>Quillajaceae</taxon>
        <taxon>Quillaja</taxon>
    </lineage>
</organism>
<dbReference type="Proteomes" id="UP001163823">
    <property type="component" value="Chromosome 9"/>
</dbReference>
<evidence type="ECO:0000256" key="2">
    <source>
        <dbReference type="ARBA" id="ARBA00023054"/>
    </source>
</evidence>
<gene>
    <name evidence="5" type="ORF">O6P43_023417</name>
</gene>
<feature type="compositionally biased region" description="Polar residues" evidence="4">
    <location>
        <begin position="39"/>
        <end position="54"/>
    </location>
</feature>